<proteinExistence type="predicted"/>
<gene>
    <name evidence="2" type="ORF">JKA74_06710</name>
</gene>
<reference evidence="2" key="1">
    <citation type="submission" date="2021-01" db="EMBL/GenBank/DDBJ databases">
        <title>Marivirga aurantiaca sp. nov., isolated from intertidal surface sediments.</title>
        <authorList>
            <person name="Zhang M."/>
        </authorList>
    </citation>
    <scope>NUCLEOTIDE SEQUENCE</scope>
    <source>
        <strain evidence="2">S37H4</strain>
    </source>
</reference>
<dbReference type="InterPro" id="IPR047262">
    <property type="entry name" value="PRX-like1"/>
</dbReference>
<dbReference type="Gene3D" id="3.40.30.10">
    <property type="entry name" value="Glutaredoxin"/>
    <property type="match status" value="1"/>
</dbReference>
<accession>A0A934WXG8</accession>
<dbReference type="RefSeq" id="WP_201430392.1">
    <property type="nucleotide sequence ID" value="NZ_JAEQBW010000002.1"/>
</dbReference>
<organism evidence="2 3">
    <name type="scientific">Marivirga aurantiaca</name>
    <dbReference type="NCBI Taxonomy" id="2802615"/>
    <lineage>
        <taxon>Bacteria</taxon>
        <taxon>Pseudomonadati</taxon>
        <taxon>Bacteroidota</taxon>
        <taxon>Cytophagia</taxon>
        <taxon>Cytophagales</taxon>
        <taxon>Marivirgaceae</taxon>
        <taxon>Marivirga</taxon>
    </lineage>
</organism>
<sequence length="193" mass="21200">MKTFTLSIIIVFSTLIISAQDIGSIQLKEVKSGQSVALGSKIGNKGAFIMFVDNTCPFVDSYNSRISSFSQKQTEKGYSILFVNPHEKNNPSTDNLASMQKFFSGKNWSGAYYSDPENKLVKLLGATKLPEVFFVQVSGNQLKVLYQGAIDDNPQNAAEVTKNYAENALSSFESGAKIQPAKMPAMGCRIKRF</sequence>
<comment type="caution">
    <text evidence="2">The sequence shown here is derived from an EMBL/GenBank/DDBJ whole genome shotgun (WGS) entry which is preliminary data.</text>
</comment>
<dbReference type="Pfam" id="PF00578">
    <property type="entry name" value="AhpC-TSA"/>
    <property type="match status" value="1"/>
</dbReference>
<dbReference type="SUPFAM" id="SSF52833">
    <property type="entry name" value="Thioredoxin-like"/>
    <property type="match status" value="1"/>
</dbReference>
<dbReference type="Proteomes" id="UP000611723">
    <property type="component" value="Unassembled WGS sequence"/>
</dbReference>
<dbReference type="GO" id="GO:0016491">
    <property type="term" value="F:oxidoreductase activity"/>
    <property type="evidence" value="ECO:0007669"/>
    <property type="project" value="InterPro"/>
</dbReference>
<dbReference type="InterPro" id="IPR036249">
    <property type="entry name" value="Thioredoxin-like_sf"/>
</dbReference>
<dbReference type="PANTHER" id="PTHR43640:SF1">
    <property type="entry name" value="THIOREDOXIN-DEPENDENT PEROXIREDOXIN"/>
    <property type="match status" value="1"/>
</dbReference>
<evidence type="ECO:0000313" key="2">
    <source>
        <dbReference type="EMBL" id="MBK6264722.1"/>
    </source>
</evidence>
<feature type="domain" description="Alkyl hydroperoxide reductase subunit C/ Thiol specific antioxidant" evidence="1">
    <location>
        <begin position="26"/>
        <end position="139"/>
    </location>
</feature>
<evidence type="ECO:0000259" key="1">
    <source>
        <dbReference type="Pfam" id="PF00578"/>
    </source>
</evidence>
<dbReference type="GO" id="GO:0016209">
    <property type="term" value="F:antioxidant activity"/>
    <property type="evidence" value="ECO:0007669"/>
    <property type="project" value="InterPro"/>
</dbReference>
<keyword evidence="3" id="KW-1185">Reference proteome</keyword>
<protein>
    <submittedName>
        <fullName evidence="2">Redoxin domain-containing protein</fullName>
    </submittedName>
</protein>
<dbReference type="EMBL" id="JAEQBW010000002">
    <property type="protein sequence ID" value="MBK6264722.1"/>
    <property type="molecule type" value="Genomic_DNA"/>
</dbReference>
<dbReference type="AlphaFoldDB" id="A0A934WXG8"/>
<name>A0A934WXG8_9BACT</name>
<dbReference type="PANTHER" id="PTHR43640">
    <property type="entry name" value="OS07G0260300 PROTEIN"/>
    <property type="match status" value="1"/>
</dbReference>
<evidence type="ECO:0000313" key="3">
    <source>
        <dbReference type="Proteomes" id="UP000611723"/>
    </source>
</evidence>
<dbReference type="InterPro" id="IPR000866">
    <property type="entry name" value="AhpC/TSA"/>
</dbReference>